<dbReference type="InterPro" id="IPR045861">
    <property type="entry name" value="CorA_cytoplasmic_dom"/>
</dbReference>
<evidence type="ECO:0000256" key="10">
    <source>
        <dbReference type="ARBA" id="ARBA00023136"/>
    </source>
</evidence>
<dbReference type="EMBL" id="SLWY01000013">
    <property type="protein sequence ID" value="TCO80580.1"/>
    <property type="molecule type" value="Genomic_DNA"/>
</dbReference>
<evidence type="ECO:0000313" key="13">
    <source>
        <dbReference type="Proteomes" id="UP000295765"/>
    </source>
</evidence>
<sequence>MDRPPPLRTLTPEDGLICGFRLAGPDTPAAPISLAEVPAALAAPGTVLWLHFNLSNLRARRWLAQSERVPPALHEALAERDDRGRVQVVGAGLLAVIHDLAYDEPTDPAVLGTLWVYADARLLLSARAHPLRSTDELRLAVREGLHAATGVELAAQLLDLRNEGLSACIDAMAEQVNEIEDDILVGGTSAREELGRLRRGCVHLRRQFGPERSSLHKLLQRPPAWLGAGESERLREVAEQLGFVLDDQGEVYERAKLLQEELASRVAEDTNRNLYVISVLTAVFLPMTLITGIFGMNVENMPLTGSSHAFGWVMLTIVGAGAGTLAVLLLKKLL</sequence>
<evidence type="ECO:0000256" key="4">
    <source>
        <dbReference type="ARBA" id="ARBA00022475"/>
    </source>
</evidence>
<organism evidence="12 13">
    <name type="scientific">Plasticicumulans lactativorans</name>
    <dbReference type="NCBI Taxonomy" id="1133106"/>
    <lineage>
        <taxon>Bacteria</taxon>
        <taxon>Pseudomonadati</taxon>
        <taxon>Pseudomonadota</taxon>
        <taxon>Gammaproteobacteria</taxon>
        <taxon>Candidatus Competibacteraceae</taxon>
        <taxon>Plasticicumulans</taxon>
    </lineage>
</organism>
<accession>A0A4V2SCT7</accession>
<dbReference type="Proteomes" id="UP000295765">
    <property type="component" value="Unassembled WGS sequence"/>
</dbReference>
<name>A0A4V2SCT7_9GAMM</name>
<keyword evidence="10 11" id="KW-0472">Membrane</keyword>
<gene>
    <name evidence="12" type="ORF">EV699_11358</name>
</gene>
<dbReference type="SUPFAM" id="SSF143865">
    <property type="entry name" value="CorA soluble domain-like"/>
    <property type="match status" value="1"/>
</dbReference>
<keyword evidence="7" id="KW-0862">Zinc</keyword>
<keyword evidence="8 11" id="KW-1133">Transmembrane helix</keyword>
<keyword evidence="3" id="KW-0813">Transport</keyword>
<keyword evidence="9" id="KW-0406">Ion transport</keyword>
<evidence type="ECO:0000256" key="11">
    <source>
        <dbReference type="SAM" id="Phobius"/>
    </source>
</evidence>
<evidence type="ECO:0000256" key="2">
    <source>
        <dbReference type="ARBA" id="ARBA00009765"/>
    </source>
</evidence>
<evidence type="ECO:0000256" key="7">
    <source>
        <dbReference type="ARBA" id="ARBA00022833"/>
    </source>
</evidence>
<keyword evidence="13" id="KW-1185">Reference proteome</keyword>
<dbReference type="AlphaFoldDB" id="A0A4V2SCT7"/>
<dbReference type="SUPFAM" id="SSF144083">
    <property type="entry name" value="Magnesium transport protein CorA, transmembrane region"/>
    <property type="match status" value="1"/>
</dbReference>
<dbReference type="GO" id="GO:0005886">
    <property type="term" value="C:plasma membrane"/>
    <property type="evidence" value="ECO:0007669"/>
    <property type="project" value="UniProtKB-SubCell"/>
</dbReference>
<dbReference type="PANTHER" id="PTHR46494">
    <property type="entry name" value="CORA FAMILY METAL ION TRANSPORTER (EUROFUNG)"/>
    <property type="match status" value="1"/>
</dbReference>
<dbReference type="Gene3D" id="3.30.460.20">
    <property type="entry name" value="CorA soluble domain-like"/>
    <property type="match status" value="1"/>
</dbReference>
<dbReference type="GO" id="GO:0015095">
    <property type="term" value="F:magnesium ion transmembrane transporter activity"/>
    <property type="evidence" value="ECO:0007669"/>
    <property type="project" value="TreeGrafter"/>
</dbReference>
<feature type="transmembrane region" description="Helical" evidence="11">
    <location>
        <begin position="274"/>
        <end position="297"/>
    </location>
</feature>
<evidence type="ECO:0000256" key="6">
    <source>
        <dbReference type="ARBA" id="ARBA00022692"/>
    </source>
</evidence>
<comment type="similarity">
    <text evidence="2">Belongs to the CorA metal ion transporter (MIT) (TC 1.A.35) family.</text>
</comment>
<evidence type="ECO:0000313" key="12">
    <source>
        <dbReference type="EMBL" id="TCO80580.1"/>
    </source>
</evidence>
<dbReference type="GO" id="GO:0015087">
    <property type="term" value="F:cobalt ion transmembrane transporter activity"/>
    <property type="evidence" value="ECO:0007669"/>
    <property type="project" value="TreeGrafter"/>
</dbReference>
<evidence type="ECO:0000256" key="5">
    <source>
        <dbReference type="ARBA" id="ARBA00022519"/>
    </source>
</evidence>
<keyword evidence="5" id="KW-0997">Cell inner membrane</keyword>
<evidence type="ECO:0000256" key="8">
    <source>
        <dbReference type="ARBA" id="ARBA00022989"/>
    </source>
</evidence>
<protein>
    <submittedName>
        <fullName evidence="12">Zinc transporter</fullName>
    </submittedName>
</protein>
<comment type="subcellular location">
    <subcellularLocation>
        <location evidence="1">Cell membrane</location>
        <topology evidence="1">Multi-pass membrane protein</topology>
    </subcellularLocation>
</comment>
<evidence type="ECO:0000256" key="1">
    <source>
        <dbReference type="ARBA" id="ARBA00004651"/>
    </source>
</evidence>
<evidence type="ECO:0000256" key="9">
    <source>
        <dbReference type="ARBA" id="ARBA00023065"/>
    </source>
</evidence>
<comment type="caution">
    <text evidence="12">The sequence shown here is derived from an EMBL/GenBank/DDBJ whole genome shotgun (WGS) entry which is preliminary data.</text>
</comment>
<feature type="transmembrane region" description="Helical" evidence="11">
    <location>
        <begin position="309"/>
        <end position="330"/>
    </location>
</feature>
<keyword evidence="4" id="KW-1003">Cell membrane</keyword>
<proteinExistence type="inferred from homology"/>
<keyword evidence="6 11" id="KW-0812">Transmembrane</keyword>
<dbReference type="GO" id="GO:0000287">
    <property type="term" value="F:magnesium ion binding"/>
    <property type="evidence" value="ECO:0007669"/>
    <property type="project" value="TreeGrafter"/>
</dbReference>
<dbReference type="Pfam" id="PF01544">
    <property type="entry name" value="CorA"/>
    <property type="match status" value="1"/>
</dbReference>
<dbReference type="GO" id="GO:0050897">
    <property type="term" value="F:cobalt ion binding"/>
    <property type="evidence" value="ECO:0007669"/>
    <property type="project" value="TreeGrafter"/>
</dbReference>
<dbReference type="PANTHER" id="PTHR46494:SF3">
    <property type="entry name" value="ZINC TRANSPORT PROTEIN ZNTB"/>
    <property type="match status" value="1"/>
</dbReference>
<dbReference type="InterPro" id="IPR002523">
    <property type="entry name" value="MgTranspt_CorA/ZnTranspt_ZntB"/>
</dbReference>
<dbReference type="RefSeq" id="WP_165904123.1">
    <property type="nucleotide sequence ID" value="NZ_SLWY01000013.1"/>
</dbReference>
<evidence type="ECO:0000256" key="3">
    <source>
        <dbReference type="ARBA" id="ARBA00022448"/>
    </source>
</evidence>
<reference evidence="12 13" key="1">
    <citation type="submission" date="2019-03" db="EMBL/GenBank/DDBJ databases">
        <title>Genomic Encyclopedia of Type Strains, Phase IV (KMG-IV): sequencing the most valuable type-strain genomes for metagenomic binning, comparative biology and taxonomic classification.</title>
        <authorList>
            <person name="Goeker M."/>
        </authorList>
    </citation>
    <scope>NUCLEOTIDE SEQUENCE [LARGE SCALE GENOMIC DNA]</scope>
    <source>
        <strain evidence="12 13">DSM 25287</strain>
    </source>
</reference>
<dbReference type="InterPro" id="IPR045863">
    <property type="entry name" value="CorA_TM1_TM2"/>
</dbReference>
<dbReference type="Gene3D" id="1.20.58.340">
    <property type="entry name" value="Magnesium transport protein CorA, transmembrane region"/>
    <property type="match status" value="2"/>
</dbReference>